<proteinExistence type="predicted"/>
<dbReference type="PANTHER" id="PTHR36558">
    <property type="entry name" value="GLR1098 PROTEIN"/>
    <property type="match status" value="1"/>
</dbReference>
<name>A0A098B4Q7_DESHA</name>
<dbReference type="AlphaFoldDB" id="A0A098B4Q7"/>
<gene>
    <name evidence="2" type="ORF">DPCES_2964</name>
</gene>
<dbReference type="PANTHER" id="PTHR36558:SF1">
    <property type="entry name" value="RESTRICTION ENDONUCLEASE DOMAIN-CONTAINING PROTEIN-RELATED"/>
    <property type="match status" value="1"/>
</dbReference>
<dbReference type="InterPro" id="IPR011335">
    <property type="entry name" value="Restrct_endonuc-II-like"/>
</dbReference>
<dbReference type="CDD" id="cd06260">
    <property type="entry name" value="DUF820-like"/>
    <property type="match status" value="1"/>
</dbReference>
<dbReference type="RefSeq" id="WP_208925810.1">
    <property type="nucleotide sequence ID" value="NZ_JAYFNZ010000011.1"/>
</dbReference>
<dbReference type="Pfam" id="PF05685">
    <property type="entry name" value="Uma2"/>
    <property type="match status" value="1"/>
</dbReference>
<organism evidence="2">
    <name type="scientific">Desulfitobacterium hafniense</name>
    <name type="common">Desulfitobacterium frappieri</name>
    <dbReference type="NCBI Taxonomy" id="49338"/>
    <lineage>
        <taxon>Bacteria</taxon>
        <taxon>Bacillati</taxon>
        <taxon>Bacillota</taxon>
        <taxon>Clostridia</taxon>
        <taxon>Eubacteriales</taxon>
        <taxon>Desulfitobacteriaceae</taxon>
        <taxon>Desulfitobacterium</taxon>
    </lineage>
</organism>
<dbReference type="Gene3D" id="3.90.1570.10">
    <property type="entry name" value="tt1808, chain A"/>
    <property type="match status" value="1"/>
</dbReference>
<reference evidence="2" key="1">
    <citation type="submission" date="2014-07" db="EMBL/GenBank/DDBJ databases">
        <authorList>
            <person name="Hornung V.Bastian."/>
        </authorList>
    </citation>
    <scope>NUCLEOTIDE SEQUENCE</scope>
    <source>
        <strain evidence="2">PCE-S</strain>
    </source>
</reference>
<dbReference type="PATRIC" id="fig|49338.4.peg.3185"/>
<dbReference type="InterPro" id="IPR008538">
    <property type="entry name" value="Uma2"/>
</dbReference>
<protein>
    <submittedName>
        <fullName evidence="2">Endonuclease, Uma2 (Restriction endonuclease fold)</fullName>
    </submittedName>
</protein>
<keyword evidence="2" id="KW-0378">Hydrolase</keyword>
<keyword evidence="2" id="KW-0540">Nuclease</keyword>
<evidence type="ECO:0000313" key="2">
    <source>
        <dbReference type="EMBL" id="CDX02851.1"/>
    </source>
</evidence>
<dbReference type="EMBL" id="LK996017">
    <property type="protein sequence ID" value="CDX02851.1"/>
    <property type="molecule type" value="Genomic_DNA"/>
</dbReference>
<dbReference type="InterPro" id="IPR012296">
    <property type="entry name" value="Nuclease_put_TT1808"/>
</dbReference>
<evidence type="ECO:0000259" key="1">
    <source>
        <dbReference type="Pfam" id="PF05685"/>
    </source>
</evidence>
<dbReference type="SUPFAM" id="SSF52980">
    <property type="entry name" value="Restriction endonuclease-like"/>
    <property type="match status" value="1"/>
</dbReference>
<accession>A0A098B4Q7</accession>
<sequence>MSIPKANKKHTYADYLTWPGEERWEIIDGTPLLQSPPTWQHQAIARELLLEFGGYLRGKPCHIFGAPFDLRLPLAAEADEDATYVFQPDLTVICDKTGLKGTGYFGVPELVIEVSSISTGKFDKVSKFNAYEKAGVREYWIVEPEQKVVSVFKLQDGRYGRPETYTEEDTIGVGIFPDLAIELKRVFADL</sequence>
<dbReference type="GO" id="GO:0004519">
    <property type="term" value="F:endonuclease activity"/>
    <property type="evidence" value="ECO:0007669"/>
    <property type="project" value="UniProtKB-KW"/>
</dbReference>
<feature type="domain" description="Putative restriction endonuclease" evidence="1">
    <location>
        <begin position="13"/>
        <end position="181"/>
    </location>
</feature>
<keyword evidence="2" id="KW-0255">Endonuclease</keyword>